<keyword evidence="1" id="KW-0343">GTPase activation</keyword>
<gene>
    <name evidence="8" type="ORF">L211DRAFT_805740</name>
</gene>
<dbReference type="FunCoup" id="A0A3N4LSW2">
    <property type="interactions" value="721"/>
</dbReference>
<proteinExistence type="predicted"/>
<dbReference type="InParanoid" id="A0A3N4LSW2"/>
<reference evidence="8 9" key="1">
    <citation type="journal article" date="2018" name="Nat. Ecol. Evol.">
        <title>Pezizomycetes genomes reveal the molecular basis of ectomycorrhizal truffle lifestyle.</title>
        <authorList>
            <person name="Murat C."/>
            <person name="Payen T."/>
            <person name="Noel B."/>
            <person name="Kuo A."/>
            <person name="Morin E."/>
            <person name="Chen J."/>
            <person name="Kohler A."/>
            <person name="Krizsan K."/>
            <person name="Balestrini R."/>
            <person name="Da Silva C."/>
            <person name="Montanini B."/>
            <person name="Hainaut M."/>
            <person name="Levati E."/>
            <person name="Barry K.W."/>
            <person name="Belfiori B."/>
            <person name="Cichocki N."/>
            <person name="Clum A."/>
            <person name="Dockter R.B."/>
            <person name="Fauchery L."/>
            <person name="Guy J."/>
            <person name="Iotti M."/>
            <person name="Le Tacon F."/>
            <person name="Lindquist E.A."/>
            <person name="Lipzen A."/>
            <person name="Malagnac F."/>
            <person name="Mello A."/>
            <person name="Molinier V."/>
            <person name="Miyauchi S."/>
            <person name="Poulain J."/>
            <person name="Riccioni C."/>
            <person name="Rubini A."/>
            <person name="Sitrit Y."/>
            <person name="Splivallo R."/>
            <person name="Traeger S."/>
            <person name="Wang M."/>
            <person name="Zifcakova L."/>
            <person name="Wipf D."/>
            <person name="Zambonelli A."/>
            <person name="Paolocci F."/>
            <person name="Nowrousian M."/>
            <person name="Ottonello S."/>
            <person name="Baldrian P."/>
            <person name="Spatafora J.W."/>
            <person name="Henrissat B."/>
            <person name="Nagy L.G."/>
            <person name="Aury J.M."/>
            <person name="Wincker P."/>
            <person name="Grigoriev I.V."/>
            <person name="Bonfante P."/>
            <person name="Martin F.M."/>
        </authorList>
    </citation>
    <scope>NUCLEOTIDE SEQUENCE [LARGE SCALE GENOMIC DNA]</scope>
    <source>
        <strain evidence="8 9">ATCC MYA-4762</strain>
    </source>
</reference>
<keyword evidence="2" id="KW-0479">Metal-binding</keyword>
<feature type="domain" description="Arf-GAP" evidence="7">
    <location>
        <begin position="13"/>
        <end position="130"/>
    </location>
</feature>
<dbReference type="PROSITE" id="PS50115">
    <property type="entry name" value="ARFGAP"/>
    <property type="match status" value="1"/>
</dbReference>
<dbReference type="PRINTS" id="PR00405">
    <property type="entry name" value="REVINTRACTNG"/>
</dbReference>
<evidence type="ECO:0000259" key="7">
    <source>
        <dbReference type="PROSITE" id="PS50115"/>
    </source>
</evidence>
<organism evidence="8 9">
    <name type="scientific">Terfezia boudieri ATCC MYA-4762</name>
    <dbReference type="NCBI Taxonomy" id="1051890"/>
    <lineage>
        <taxon>Eukaryota</taxon>
        <taxon>Fungi</taxon>
        <taxon>Dikarya</taxon>
        <taxon>Ascomycota</taxon>
        <taxon>Pezizomycotina</taxon>
        <taxon>Pezizomycetes</taxon>
        <taxon>Pezizales</taxon>
        <taxon>Pezizaceae</taxon>
        <taxon>Terfezia</taxon>
    </lineage>
</organism>
<evidence type="ECO:0000256" key="1">
    <source>
        <dbReference type="ARBA" id="ARBA00022468"/>
    </source>
</evidence>
<sequence>MSNKLWEVDPETRRKLLELGKKDGNNTCCDCGAPAPQWASPKFGIFICLTCAGIHRGLGVHISFVRSITMDQFKQEEILRMEKGGNKACKAFFAAALEFDPAMSIAERYGAPFAEDYKEKLTAEIEDRQWAPTPRKAPTSTAPKRVVTTGIGSNGSHSVPPAAPQKSGLSADQKAKNEEYFSRLGSANANRPDHLAPNQGGKYGGFGSAPIEPTGPANDNPLEEVTATITRSFWGFASTVTRAAKTANEQFIQPTAQKIVESEVAKKAVENAATLGQKVSETAQYGVESARRYVDNSGQPGYRPVNQGGTTGGWQGGPDADRRGFWDNFGMADDDDDADSDGRFYDREPKAGALGTSAMKKSNSSTGTGSIAASGGSGTSGGMKKVARKEDDGWDDW</sequence>
<feature type="compositionally biased region" description="Basic and acidic residues" evidence="6">
    <location>
        <begin position="340"/>
        <end position="350"/>
    </location>
</feature>
<dbReference type="EMBL" id="ML121536">
    <property type="protein sequence ID" value="RPB25993.1"/>
    <property type="molecule type" value="Genomic_DNA"/>
</dbReference>
<evidence type="ECO:0000313" key="9">
    <source>
        <dbReference type="Proteomes" id="UP000267821"/>
    </source>
</evidence>
<evidence type="ECO:0000256" key="2">
    <source>
        <dbReference type="ARBA" id="ARBA00022723"/>
    </source>
</evidence>
<dbReference type="InterPro" id="IPR037278">
    <property type="entry name" value="ARFGAP/RecO"/>
</dbReference>
<dbReference type="FunFam" id="1.10.220.150:FF:000014">
    <property type="entry name" value="ADP-ribosylation factor GTPase-activating protein"/>
    <property type="match status" value="1"/>
</dbReference>
<protein>
    <submittedName>
        <fullName evidence="8">Zinc finger protein gcs1</fullName>
    </submittedName>
</protein>
<evidence type="ECO:0000256" key="4">
    <source>
        <dbReference type="ARBA" id="ARBA00022833"/>
    </source>
</evidence>
<dbReference type="SUPFAM" id="SSF57863">
    <property type="entry name" value="ArfGap/RecO-like zinc finger"/>
    <property type="match status" value="1"/>
</dbReference>
<keyword evidence="4" id="KW-0862">Zinc</keyword>
<name>A0A3N4LSW2_9PEZI</name>
<dbReference type="SMART" id="SM00105">
    <property type="entry name" value="ArfGap"/>
    <property type="match status" value="1"/>
</dbReference>
<dbReference type="GO" id="GO:0005096">
    <property type="term" value="F:GTPase activator activity"/>
    <property type="evidence" value="ECO:0007669"/>
    <property type="project" value="UniProtKB-KW"/>
</dbReference>
<dbReference type="GO" id="GO:0032012">
    <property type="term" value="P:regulation of ARF protein signal transduction"/>
    <property type="evidence" value="ECO:0007669"/>
    <property type="project" value="TreeGrafter"/>
</dbReference>
<feature type="region of interest" description="Disordered" evidence="6">
    <location>
        <begin position="129"/>
        <end position="173"/>
    </location>
</feature>
<dbReference type="GO" id="GO:0008270">
    <property type="term" value="F:zinc ion binding"/>
    <property type="evidence" value="ECO:0007669"/>
    <property type="project" value="UniProtKB-KW"/>
</dbReference>
<dbReference type="GO" id="GO:0000139">
    <property type="term" value="C:Golgi membrane"/>
    <property type="evidence" value="ECO:0007669"/>
    <property type="project" value="TreeGrafter"/>
</dbReference>
<dbReference type="InterPro" id="IPR038508">
    <property type="entry name" value="ArfGAP_dom_sf"/>
</dbReference>
<evidence type="ECO:0000256" key="3">
    <source>
        <dbReference type="ARBA" id="ARBA00022771"/>
    </source>
</evidence>
<feature type="region of interest" description="Disordered" evidence="6">
    <location>
        <begin position="294"/>
        <end position="397"/>
    </location>
</feature>
<dbReference type="AlphaFoldDB" id="A0A3N4LSW2"/>
<keyword evidence="9" id="KW-1185">Reference proteome</keyword>
<dbReference type="CDD" id="cd08830">
    <property type="entry name" value="ArfGap_ArfGap1"/>
    <property type="match status" value="1"/>
</dbReference>
<accession>A0A3N4LSW2</accession>
<dbReference type="Gene3D" id="1.10.220.150">
    <property type="entry name" value="Arf GTPase activating protein"/>
    <property type="match status" value="1"/>
</dbReference>
<dbReference type="Proteomes" id="UP000267821">
    <property type="component" value="Unassembled WGS sequence"/>
</dbReference>
<dbReference type="GO" id="GO:0030100">
    <property type="term" value="P:regulation of endocytosis"/>
    <property type="evidence" value="ECO:0007669"/>
    <property type="project" value="TreeGrafter"/>
</dbReference>
<dbReference type="PANTHER" id="PTHR46395">
    <property type="entry name" value="ADP-RIBOSYLATION FACTOR GTPASE-ACTIVATING PROTEIN 1"/>
    <property type="match status" value="1"/>
</dbReference>
<dbReference type="InterPro" id="IPR001164">
    <property type="entry name" value="ArfGAP_dom"/>
</dbReference>
<evidence type="ECO:0000313" key="8">
    <source>
        <dbReference type="EMBL" id="RPB25993.1"/>
    </source>
</evidence>
<feature type="compositionally biased region" description="Low complexity" evidence="6">
    <location>
        <begin position="362"/>
        <end position="374"/>
    </location>
</feature>
<dbReference type="PANTHER" id="PTHR46395:SF1">
    <property type="entry name" value="ADP-RIBOSYLATION FACTOR GTPASE-ACTIVATING PROTEIN 1"/>
    <property type="match status" value="1"/>
</dbReference>
<dbReference type="Pfam" id="PF01412">
    <property type="entry name" value="ArfGap"/>
    <property type="match status" value="1"/>
</dbReference>
<keyword evidence="3 5" id="KW-0863">Zinc-finger</keyword>
<dbReference type="OrthoDB" id="983479at2759"/>
<dbReference type="STRING" id="1051890.A0A3N4LSW2"/>
<evidence type="ECO:0000256" key="6">
    <source>
        <dbReference type="SAM" id="MobiDB-lite"/>
    </source>
</evidence>
<evidence type="ECO:0000256" key="5">
    <source>
        <dbReference type="PROSITE-ProRule" id="PRU00288"/>
    </source>
</evidence>